<keyword evidence="1" id="KW-0547">Nucleotide-binding</keyword>
<dbReference type="GO" id="GO:1990904">
    <property type="term" value="C:ribonucleoprotein complex"/>
    <property type="evidence" value="ECO:0007669"/>
    <property type="project" value="UniProtKB-ARBA"/>
</dbReference>
<evidence type="ECO:0000259" key="7">
    <source>
        <dbReference type="PROSITE" id="PS51194"/>
    </source>
</evidence>
<dbReference type="SUPFAM" id="SSF52540">
    <property type="entry name" value="P-loop containing nucleoside triphosphate hydrolases"/>
    <property type="match status" value="1"/>
</dbReference>
<organism evidence="8 9">
    <name type="scientific">Diatrype stigma</name>
    <dbReference type="NCBI Taxonomy" id="117547"/>
    <lineage>
        <taxon>Eukaryota</taxon>
        <taxon>Fungi</taxon>
        <taxon>Dikarya</taxon>
        <taxon>Ascomycota</taxon>
        <taxon>Pezizomycotina</taxon>
        <taxon>Sordariomycetes</taxon>
        <taxon>Xylariomycetidae</taxon>
        <taxon>Xylariales</taxon>
        <taxon>Diatrypaceae</taxon>
        <taxon>Diatrype</taxon>
    </lineage>
</organism>
<dbReference type="PROSITE" id="PS00690">
    <property type="entry name" value="DEAH_ATP_HELICASE"/>
    <property type="match status" value="1"/>
</dbReference>
<dbReference type="Pfam" id="PF00271">
    <property type="entry name" value="Helicase_C"/>
    <property type="match status" value="1"/>
</dbReference>
<name>A0AAN9UF01_9PEZI</name>
<dbReference type="SMART" id="SM00490">
    <property type="entry name" value="HELICc"/>
    <property type="match status" value="1"/>
</dbReference>
<dbReference type="InterPro" id="IPR056328">
    <property type="entry name" value="DSRM_DHX29"/>
</dbReference>
<dbReference type="Pfam" id="PF24385">
    <property type="entry name" value="DSRM_DHX29"/>
    <property type="match status" value="1"/>
</dbReference>
<dbReference type="InterPro" id="IPR001650">
    <property type="entry name" value="Helicase_C-like"/>
</dbReference>
<dbReference type="CDD" id="cd23827">
    <property type="entry name" value="RWD_YLR419W-like"/>
    <property type="match status" value="1"/>
</dbReference>
<dbReference type="Pfam" id="PF07717">
    <property type="entry name" value="OB_NTP_bind"/>
    <property type="match status" value="1"/>
</dbReference>
<dbReference type="SMART" id="SM00847">
    <property type="entry name" value="HA2"/>
    <property type="match status" value="1"/>
</dbReference>
<feature type="domain" description="Helicase ATP-binding" evidence="6">
    <location>
        <begin position="587"/>
        <end position="762"/>
    </location>
</feature>
<evidence type="ECO:0000256" key="2">
    <source>
        <dbReference type="ARBA" id="ARBA00022801"/>
    </source>
</evidence>
<protein>
    <submittedName>
        <fullName evidence="8">ATP-dependent RNA helicase ucp12</fullName>
    </submittedName>
</protein>
<feature type="region of interest" description="Disordered" evidence="5">
    <location>
        <begin position="1"/>
        <end position="48"/>
    </location>
</feature>
<dbReference type="EMBL" id="JAKJXP020000111">
    <property type="protein sequence ID" value="KAK7745165.1"/>
    <property type="molecule type" value="Genomic_DNA"/>
</dbReference>
<accession>A0AAN9UF01</accession>
<keyword evidence="9" id="KW-1185">Reference proteome</keyword>
<dbReference type="Pfam" id="PF00270">
    <property type="entry name" value="DEAD"/>
    <property type="match status" value="1"/>
</dbReference>
<dbReference type="InterPro" id="IPR014001">
    <property type="entry name" value="Helicase_ATP-bd"/>
</dbReference>
<evidence type="ECO:0000313" key="9">
    <source>
        <dbReference type="Proteomes" id="UP001320420"/>
    </source>
</evidence>
<feature type="compositionally biased region" description="Basic and acidic residues" evidence="5">
    <location>
        <begin position="186"/>
        <end position="208"/>
    </location>
</feature>
<dbReference type="Proteomes" id="UP001320420">
    <property type="component" value="Unassembled WGS sequence"/>
</dbReference>
<dbReference type="GO" id="GO:0003723">
    <property type="term" value="F:RNA binding"/>
    <property type="evidence" value="ECO:0007669"/>
    <property type="project" value="TreeGrafter"/>
</dbReference>
<evidence type="ECO:0000256" key="4">
    <source>
        <dbReference type="ARBA" id="ARBA00022840"/>
    </source>
</evidence>
<sequence length="1333" mass="147050">MDQHVFTNSTKDPKPKKGAQAAPNAGSTGAGAGEAEASGPPKPTVKQIIGGASWTGKLPVNLLSEHCQRQKWERPDYQPIKGKDGFSYFVKLSAKHPKTQEVQRLEPFKLPPDFIHLVNKPTALEAKHAAATYALFRVCSMKRIDTTLPPDYRALWKQFEELKKEDVKKGNAWLYDADPFATLKQRESDKAAAEKKRREQEAIREKAKNMPGASGIALRSSAAEKSGGGGSNPMKGWTTVPKVEMGKKTRSQLEDLLRREVIWNPHGVQMSSAQKDAIIKELTGSGFRKSHVEEAVEECKDREETLEWLLIHVPEDDLPRWALPGSYSAGVSVAATNDLKREAAIKRLSESGYSAELCRKVYAENNGDEGRTAQALQHFLLSSGNNTEQSNPPDEPFISGTPEECWTDEMDSLGSVFGENFKRVSDDVCQIGIESVKNGSRNNIETLLQIRKPPRYPAEIVITLMADLPSYIKLSVIKKALAYINESLPEEPMKIYFAVDWIQQNINEIIERPGKLRDISGVASTAAEVRPVASTRQRMPRHPKPLVWVVDTRSRDEWQRRQEVPRFKEMLAQRQKLPAWQVREQLVATVAQNQVTIIAGETGSGKSTQSVQFILDDLYSKGFGNTVNIVCTQPRRISALGLADRVSDERCSQIGKEVGYSIRGENKNSSETKITFVTTGVLLRRLQTSGGRVEDVVASLANISHVVIDEVHERSLDTDFLLSIVRDVLKRRRDLKLVLMSATLDAATFKDYFTSEGLGVGLVEIAGRTYPVTDYYLDDIIEMTNFTVGNHRFRDDEGTHDAGGESTTDPINKTIQRLGSRINYTLLLETVKAIDTDLHYSKKKSESAGGILIFLPGVAEIGQAVNQLRSVPSLHVLPLHASLDTRDQRRVFVAAPPGKRKVVVATNVAETSITIDDIVAVVDVGRVKETGFDPATNMRTLEETWASRAACKQRRGRAGRVQAGVCYKLYTRNLEETGMAERPEPEIRRVPLEQLCLSVRAMGTRDVAAFLARTPTPPETAAVSGAVATLRRMGALDGDELTALGRQLAAIPADLRCGKLMVHGAIFGCLDECVCIAAILSTRSPFVNPPPEKRELAKEARMRFSRGDGDLLTDLRAFQQWSNNGGGGGGNYRDRASQRQTRQFCDDNFLSFQTLTDIAATRAQYYASLAEIGIIDAATARAAVGVGVGTSDQQQQQQQQGQQATVSMALVRALTASAFTPQIARIQFPDKKFATSASGAVELDPEARTIKYFARDSGRVFVHPASVLFGAQAFPGGAAFVSYFTLMSTSKIFIRDLTHNIIEMKVNNPQMDVRDNEVIRLVSKLVELDGLDA</sequence>
<dbReference type="SUPFAM" id="SSF54495">
    <property type="entry name" value="UBC-like"/>
    <property type="match status" value="1"/>
</dbReference>
<evidence type="ECO:0000256" key="1">
    <source>
        <dbReference type="ARBA" id="ARBA00022741"/>
    </source>
</evidence>
<dbReference type="CDD" id="cd17917">
    <property type="entry name" value="DEXHc_RHA-like"/>
    <property type="match status" value="1"/>
</dbReference>
<dbReference type="InterPro" id="IPR016135">
    <property type="entry name" value="UBQ-conjugating_enzyme/RWD"/>
</dbReference>
<dbReference type="Gene3D" id="1.20.120.1080">
    <property type="match status" value="1"/>
</dbReference>
<dbReference type="GO" id="GO:0016787">
    <property type="term" value="F:hydrolase activity"/>
    <property type="evidence" value="ECO:0007669"/>
    <property type="project" value="UniProtKB-KW"/>
</dbReference>
<dbReference type="PROSITE" id="PS51192">
    <property type="entry name" value="HELICASE_ATP_BIND_1"/>
    <property type="match status" value="1"/>
</dbReference>
<dbReference type="InterPro" id="IPR027417">
    <property type="entry name" value="P-loop_NTPase"/>
</dbReference>
<dbReference type="InterPro" id="IPR009060">
    <property type="entry name" value="UBA-like_sf"/>
</dbReference>
<reference evidence="8 9" key="1">
    <citation type="submission" date="2024-02" db="EMBL/GenBank/DDBJ databases">
        <title>De novo assembly and annotation of 12 fungi associated with fruit tree decline syndrome in Ontario, Canada.</title>
        <authorList>
            <person name="Sulman M."/>
            <person name="Ellouze W."/>
            <person name="Ilyukhin E."/>
        </authorList>
    </citation>
    <scope>NUCLEOTIDE SEQUENCE [LARGE SCALE GENOMIC DNA]</scope>
    <source>
        <strain evidence="8 9">M11/M66-122</strain>
    </source>
</reference>
<feature type="region of interest" description="Disordered" evidence="5">
    <location>
        <begin position="186"/>
        <end position="239"/>
    </location>
</feature>
<dbReference type="CDD" id="cd18791">
    <property type="entry name" value="SF2_C_RHA"/>
    <property type="match status" value="1"/>
</dbReference>
<dbReference type="SMART" id="SM00487">
    <property type="entry name" value="DEXDc"/>
    <property type="match status" value="1"/>
</dbReference>
<dbReference type="InterPro" id="IPR011545">
    <property type="entry name" value="DEAD/DEAH_box_helicase_dom"/>
</dbReference>
<dbReference type="Pfam" id="PF21010">
    <property type="entry name" value="HA2_C"/>
    <property type="match status" value="1"/>
</dbReference>
<dbReference type="InterPro" id="IPR007502">
    <property type="entry name" value="Helicase-assoc_dom"/>
</dbReference>
<keyword evidence="4" id="KW-0067">ATP-binding</keyword>
<feature type="compositionally biased region" description="Polar residues" evidence="5">
    <location>
        <begin position="1"/>
        <end position="10"/>
    </location>
</feature>
<gene>
    <name evidence="8" type="primary">ucp12</name>
    <name evidence="8" type="ORF">SLS62_009878</name>
</gene>
<proteinExistence type="predicted"/>
<evidence type="ECO:0000259" key="6">
    <source>
        <dbReference type="PROSITE" id="PS51192"/>
    </source>
</evidence>
<dbReference type="Pfam" id="PF05773">
    <property type="entry name" value="RWD"/>
    <property type="match status" value="1"/>
</dbReference>
<dbReference type="Gene3D" id="3.40.50.300">
    <property type="entry name" value="P-loop containing nucleotide triphosphate hydrolases"/>
    <property type="match status" value="2"/>
</dbReference>
<dbReference type="Gene3D" id="3.10.110.10">
    <property type="entry name" value="Ubiquitin Conjugating Enzyme"/>
    <property type="match status" value="1"/>
</dbReference>
<dbReference type="PANTHER" id="PTHR18934">
    <property type="entry name" value="ATP-DEPENDENT RNA HELICASE"/>
    <property type="match status" value="1"/>
</dbReference>
<dbReference type="InterPro" id="IPR002464">
    <property type="entry name" value="DNA/RNA_helicase_DEAH_CS"/>
</dbReference>
<keyword evidence="3 8" id="KW-0347">Helicase</keyword>
<dbReference type="InterPro" id="IPR011709">
    <property type="entry name" value="DEAD-box_helicase_OB_fold"/>
</dbReference>
<keyword evidence="2" id="KW-0378">Hydrolase</keyword>
<dbReference type="SUPFAM" id="SSF46934">
    <property type="entry name" value="UBA-like"/>
    <property type="match status" value="1"/>
</dbReference>
<evidence type="ECO:0000313" key="8">
    <source>
        <dbReference type="EMBL" id="KAK7745165.1"/>
    </source>
</evidence>
<dbReference type="PROSITE" id="PS51194">
    <property type="entry name" value="HELICASE_CTER"/>
    <property type="match status" value="1"/>
</dbReference>
<evidence type="ECO:0000256" key="5">
    <source>
        <dbReference type="SAM" id="MobiDB-lite"/>
    </source>
</evidence>
<dbReference type="FunFam" id="3.40.50.300:FF:001214">
    <property type="entry name" value="DExH-box ATP-dependent RNA helicase"/>
    <property type="match status" value="1"/>
</dbReference>
<dbReference type="GO" id="GO:0004386">
    <property type="term" value="F:helicase activity"/>
    <property type="evidence" value="ECO:0007669"/>
    <property type="project" value="UniProtKB-KW"/>
</dbReference>
<feature type="domain" description="Helicase C-terminal" evidence="7">
    <location>
        <begin position="835"/>
        <end position="1003"/>
    </location>
</feature>
<dbReference type="InterPro" id="IPR006575">
    <property type="entry name" value="RWD_dom"/>
</dbReference>
<comment type="caution">
    <text evidence="8">The sequence shown here is derived from an EMBL/GenBank/DDBJ whole genome shotgun (WGS) entry which is preliminary data.</text>
</comment>
<dbReference type="FunFam" id="3.40.50.300:FF:000868">
    <property type="entry name" value="DEAD/DEAH box helicase, putative"/>
    <property type="match status" value="1"/>
</dbReference>
<dbReference type="PANTHER" id="PTHR18934:SF267">
    <property type="entry name" value="ATP-DEPENDENT RNA HELICASE YLR419W-RELATED"/>
    <property type="match status" value="1"/>
</dbReference>
<dbReference type="GO" id="GO:0005524">
    <property type="term" value="F:ATP binding"/>
    <property type="evidence" value="ECO:0007669"/>
    <property type="project" value="UniProtKB-KW"/>
</dbReference>
<evidence type="ECO:0000256" key="3">
    <source>
        <dbReference type="ARBA" id="ARBA00022806"/>
    </source>
</evidence>